<accession>A0A8S5V7L1</accession>
<evidence type="ECO:0000313" key="1">
    <source>
        <dbReference type="EMBL" id="DAG02627.1"/>
    </source>
</evidence>
<protein>
    <submittedName>
        <fullName evidence="1">Pyocin activator protein PrtN</fullName>
    </submittedName>
</protein>
<sequence length="117" mass="13394">MLKIFKMINVKIRILRGLLEEAINNIDAGNSNHTEEELNEIIDDLTKLNRGIKRISKTYACEKILHCSPSTFDTYVKLGIIPPGHKEVGFKELSWSEKDFDEATLNKVRKYSSKKGL</sequence>
<name>A0A8S5V7L1_9CAUD</name>
<proteinExistence type="predicted"/>
<dbReference type="EMBL" id="BK016212">
    <property type="protein sequence ID" value="DAG02627.1"/>
    <property type="molecule type" value="Genomic_DNA"/>
</dbReference>
<organism evidence="1">
    <name type="scientific">CrAss-like virus sp. ctUXy6</name>
    <dbReference type="NCBI Taxonomy" id="2825835"/>
    <lineage>
        <taxon>Viruses</taxon>
        <taxon>Duplodnaviria</taxon>
        <taxon>Heunggongvirae</taxon>
        <taxon>Uroviricota</taxon>
        <taxon>Caudoviricetes</taxon>
        <taxon>Crassvirales</taxon>
    </lineage>
</organism>
<reference evidence="1" key="1">
    <citation type="journal article" date="2021" name="Proc. Natl. Acad. Sci. U.S.A.">
        <title>A Catalog of Tens of Thousands of Viruses from Human Metagenomes Reveals Hidden Associations with Chronic Diseases.</title>
        <authorList>
            <person name="Tisza M.J."/>
            <person name="Buck C.B."/>
        </authorList>
    </citation>
    <scope>NUCLEOTIDE SEQUENCE</scope>
    <source>
        <strain evidence="1">CtUXy6</strain>
    </source>
</reference>